<reference evidence="2 3" key="1">
    <citation type="submission" date="2024-01" db="EMBL/GenBank/DDBJ databases">
        <title>The genomes of 5 underutilized Papilionoideae crops provide insights into root nodulation and disease resistanc.</title>
        <authorList>
            <person name="Yuan L."/>
        </authorList>
    </citation>
    <scope>NUCLEOTIDE SEQUENCE [LARGE SCALE GENOMIC DNA]</scope>
    <source>
        <strain evidence="2">ZHUSHIDOU_FW_LH</strain>
        <tissue evidence="2">Leaf</tissue>
    </source>
</reference>
<keyword evidence="3" id="KW-1185">Reference proteome</keyword>
<evidence type="ECO:0000313" key="2">
    <source>
        <dbReference type="EMBL" id="KAK7274687.1"/>
    </source>
</evidence>
<name>A0AAN9ICW9_CROPI</name>
<evidence type="ECO:0000313" key="3">
    <source>
        <dbReference type="Proteomes" id="UP001372338"/>
    </source>
</evidence>
<organism evidence="2 3">
    <name type="scientific">Crotalaria pallida</name>
    <name type="common">Smooth rattlebox</name>
    <name type="synonym">Crotalaria striata</name>
    <dbReference type="NCBI Taxonomy" id="3830"/>
    <lineage>
        <taxon>Eukaryota</taxon>
        <taxon>Viridiplantae</taxon>
        <taxon>Streptophyta</taxon>
        <taxon>Embryophyta</taxon>
        <taxon>Tracheophyta</taxon>
        <taxon>Spermatophyta</taxon>
        <taxon>Magnoliopsida</taxon>
        <taxon>eudicotyledons</taxon>
        <taxon>Gunneridae</taxon>
        <taxon>Pentapetalae</taxon>
        <taxon>rosids</taxon>
        <taxon>fabids</taxon>
        <taxon>Fabales</taxon>
        <taxon>Fabaceae</taxon>
        <taxon>Papilionoideae</taxon>
        <taxon>50 kb inversion clade</taxon>
        <taxon>genistoids sensu lato</taxon>
        <taxon>core genistoids</taxon>
        <taxon>Crotalarieae</taxon>
        <taxon>Crotalaria</taxon>
    </lineage>
</organism>
<protein>
    <submittedName>
        <fullName evidence="2">Uncharacterized protein</fullName>
    </submittedName>
</protein>
<dbReference type="EMBL" id="JAYWIO010000003">
    <property type="protein sequence ID" value="KAK7274687.1"/>
    <property type="molecule type" value="Genomic_DNA"/>
</dbReference>
<keyword evidence="1" id="KW-0812">Transmembrane</keyword>
<gene>
    <name evidence="2" type="ORF">RIF29_15784</name>
</gene>
<comment type="caution">
    <text evidence="2">The sequence shown here is derived from an EMBL/GenBank/DDBJ whole genome shotgun (WGS) entry which is preliminary data.</text>
</comment>
<keyword evidence="1" id="KW-0472">Membrane</keyword>
<keyword evidence="1" id="KW-1133">Transmembrane helix</keyword>
<accession>A0AAN9ICW9</accession>
<proteinExistence type="predicted"/>
<sequence length="73" mass="8139">MLFFVSSYSVNSFLSSPAIATANSRLHSPPPSPQYTLQDHTLFQNSKSVFLLTKLFLTVIPATFSLSHLFFSL</sequence>
<evidence type="ECO:0000256" key="1">
    <source>
        <dbReference type="SAM" id="Phobius"/>
    </source>
</evidence>
<dbReference type="AlphaFoldDB" id="A0AAN9ICW9"/>
<dbReference type="Proteomes" id="UP001372338">
    <property type="component" value="Unassembled WGS sequence"/>
</dbReference>
<feature type="transmembrane region" description="Helical" evidence="1">
    <location>
        <begin position="49"/>
        <end position="71"/>
    </location>
</feature>